<dbReference type="SUPFAM" id="SSF49777">
    <property type="entry name" value="PEBP-like"/>
    <property type="match status" value="1"/>
</dbReference>
<name>A0A9P7W698_9AGAR</name>
<dbReference type="Gene3D" id="3.90.280.10">
    <property type="entry name" value="PEBP-like"/>
    <property type="match status" value="1"/>
</dbReference>
<dbReference type="EMBL" id="MU250523">
    <property type="protein sequence ID" value="KAG7452730.1"/>
    <property type="molecule type" value="Genomic_DNA"/>
</dbReference>
<dbReference type="RefSeq" id="XP_043046230.1">
    <property type="nucleotide sequence ID" value="XM_043180168.1"/>
</dbReference>
<feature type="signal peptide" evidence="2">
    <location>
        <begin position="1"/>
        <end position="18"/>
    </location>
</feature>
<dbReference type="PANTHER" id="PTHR11362">
    <property type="entry name" value="PHOSPHATIDYLETHANOLAMINE-BINDING PROTEIN"/>
    <property type="match status" value="1"/>
</dbReference>
<dbReference type="InterPro" id="IPR035810">
    <property type="entry name" value="PEBP_euk"/>
</dbReference>
<dbReference type="OrthoDB" id="2506647at2759"/>
<dbReference type="CDD" id="cd00866">
    <property type="entry name" value="PEBP_euk"/>
    <property type="match status" value="1"/>
</dbReference>
<proteinExistence type="predicted"/>
<dbReference type="AlphaFoldDB" id="A0A9P7W698"/>
<dbReference type="InterPro" id="IPR008914">
    <property type="entry name" value="PEBP"/>
</dbReference>
<evidence type="ECO:0000313" key="4">
    <source>
        <dbReference type="Proteomes" id="UP000812287"/>
    </source>
</evidence>
<comment type="caution">
    <text evidence="3">The sequence shown here is derived from an EMBL/GenBank/DDBJ whole genome shotgun (WGS) entry which is preliminary data.</text>
</comment>
<dbReference type="Proteomes" id="UP000812287">
    <property type="component" value="Unassembled WGS sequence"/>
</dbReference>
<reference evidence="3" key="1">
    <citation type="submission" date="2020-11" db="EMBL/GenBank/DDBJ databases">
        <title>Adaptations for nitrogen fixation in a non-lichenized fungal sporocarp promotes dispersal by wood-feeding termites.</title>
        <authorList>
            <consortium name="DOE Joint Genome Institute"/>
            <person name="Koch R.A."/>
            <person name="Yoon G."/>
            <person name="Arayal U."/>
            <person name="Lail K."/>
            <person name="Amirebrahimi M."/>
            <person name="Labutti K."/>
            <person name="Lipzen A."/>
            <person name="Riley R."/>
            <person name="Barry K."/>
            <person name="Henrissat B."/>
            <person name="Grigoriev I.V."/>
            <person name="Herr J.R."/>
            <person name="Aime M.C."/>
        </authorList>
    </citation>
    <scope>NUCLEOTIDE SEQUENCE</scope>
    <source>
        <strain evidence="3">MCA 3950</strain>
    </source>
</reference>
<protein>
    <submittedName>
        <fullName evidence="3">PEBP-like protein</fullName>
    </submittedName>
</protein>
<dbReference type="Pfam" id="PF01161">
    <property type="entry name" value="PBP"/>
    <property type="match status" value="1"/>
</dbReference>
<keyword evidence="4" id="KW-1185">Reference proteome</keyword>
<gene>
    <name evidence="3" type="ORF">BT62DRAFT_23710</name>
</gene>
<evidence type="ECO:0000256" key="2">
    <source>
        <dbReference type="SAM" id="SignalP"/>
    </source>
</evidence>
<evidence type="ECO:0000256" key="1">
    <source>
        <dbReference type="SAM" id="MobiDB-lite"/>
    </source>
</evidence>
<feature type="region of interest" description="Disordered" evidence="1">
    <location>
        <begin position="231"/>
        <end position="255"/>
    </location>
</feature>
<accession>A0A9P7W698</accession>
<feature type="chain" id="PRO_5040383250" evidence="2">
    <location>
        <begin position="19"/>
        <end position="281"/>
    </location>
</feature>
<organism evidence="3 4">
    <name type="scientific">Guyanagaster necrorhizus</name>
    <dbReference type="NCBI Taxonomy" id="856835"/>
    <lineage>
        <taxon>Eukaryota</taxon>
        <taxon>Fungi</taxon>
        <taxon>Dikarya</taxon>
        <taxon>Basidiomycota</taxon>
        <taxon>Agaricomycotina</taxon>
        <taxon>Agaricomycetes</taxon>
        <taxon>Agaricomycetidae</taxon>
        <taxon>Agaricales</taxon>
        <taxon>Marasmiineae</taxon>
        <taxon>Physalacriaceae</taxon>
        <taxon>Guyanagaster</taxon>
    </lineage>
</organism>
<keyword evidence="2" id="KW-0732">Signal</keyword>
<dbReference type="GeneID" id="66102464"/>
<evidence type="ECO:0000313" key="3">
    <source>
        <dbReference type="EMBL" id="KAG7452730.1"/>
    </source>
</evidence>
<dbReference type="PANTHER" id="PTHR11362:SF140">
    <property type="entry name" value="PEBP-LIKE PROTEIN"/>
    <property type="match status" value="1"/>
</dbReference>
<dbReference type="InterPro" id="IPR036610">
    <property type="entry name" value="PEBP-like_sf"/>
</dbReference>
<sequence>MISLPVLLSLSLLPFVASQSSNDTTLQIAAIKAHFTQSEIVPDLLSSFDPSAILTVNFEGVGNITPGQALSQDQVGTAPTVTVTAANSSVGLSGNFTLAMVDADVVGTKNAQVTRHWLVNGDTISNDALSNSSATAITSYAGPAPAEGSGAHRYVILLYQQPSTFTSPAGYTENIGVSTFDLASYLSDSGMGSLIAGTYMTVEQGTSTVSVSATSSVITSTLSVASSTHASSSGASSASGSAASTSTSAGSTSGSNGALSNGVGMVVAGIGGLVVGLQAFA</sequence>